<dbReference type="EMBL" id="JAKUCV010006460">
    <property type="protein sequence ID" value="KAJ4827224.1"/>
    <property type="molecule type" value="Genomic_DNA"/>
</dbReference>
<sequence>MFIIPSDAVTCKCMKLENVGFLCSHALKVLDNRNIKVVSSQYISRRWTKNARAGKLESSEFIGQENLIMLAARRYKDMCHSILEIAAMAAESEEAFPFALEQLAEVI</sequence>
<evidence type="ECO:0000256" key="2">
    <source>
        <dbReference type="ARBA" id="ARBA00022723"/>
    </source>
</evidence>
<evidence type="ECO:0000256" key="3">
    <source>
        <dbReference type="ARBA" id="ARBA00022771"/>
    </source>
</evidence>
<dbReference type="GO" id="GO:0008270">
    <property type="term" value="F:zinc ion binding"/>
    <property type="evidence" value="ECO:0007669"/>
    <property type="project" value="UniProtKB-UniRule"/>
</dbReference>
<evidence type="ECO:0000256" key="5">
    <source>
        <dbReference type="PROSITE-ProRule" id="PRU00325"/>
    </source>
</evidence>
<reference evidence="8" key="1">
    <citation type="submission" date="2022-02" db="EMBL/GenBank/DDBJ databases">
        <authorList>
            <person name="Henning P.M."/>
            <person name="McCubbin A.G."/>
            <person name="Shore J.S."/>
        </authorList>
    </citation>
    <scope>NUCLEOTIDE SEQUENCE</scope>
    <source>
        <strain evidence="8">F60SS</strain>
        <tissue evidence="8">Leaves</tissue>
    </source>
</reference>
<keyword evidence="9" id="KW-1185">Reference proteome</keyword>
<comment type="similarity">
    <text evidence="1 6">Belongs to the FHY3/FAR1 family.</text>
</comment>
<dbReference type="GO" id="GO:0005634">
    <property type="term" value="C:nucleus"/>
    <property type="evidence" value="ECO:0007669"/>
    <property type="project" value="UniProtKB-SubCell"/>
</dbReference>
<organism evidence="8 9">
    <name type="scientific">Turnera subulata</name>
    <dbReference type="NCBI Taxonomy" id="218843"/>
    <lineage>
        <taxon>Eukaryota</taxon>
        <taxon>Viridiplantae</taxon>
        <taxon>Streptophyta</taxon>
        <taxon>Embryophyta</taxon>
        <taxon>Tracheophyta</taxon>
        <taxon>Spermatophyta</taxon>
        <taxon>Magnoliopsida</taxon>
        <taxon>eudicotyledons</taxon>
        <taxon>Gunneridae</taxon>
        <taxon>Pentapetalae</taxon>
        <taxon>rosids</taxon>
        <taxon>fabids</taxon>
        <taxon>Malpighiales</taxon>
        <taxon>Passifloraceae</taxon>
        <taxon>Turnera</taxon>
    </lineage>
</organism>
<dbReference type="Proteomes" id="UP001141552">
    <property type="component" value="Unassembled WGS sequence"/>
</dbReference>
<dbReference type="InterPro" id="IPR007527">
    <property type="entry name" value="Znf_SWIM"/>
</dbReference>
<keyword evidence="2 6" id="KW-0479">Metal-binding</keyword>
<proteinExistence type="inferred from homology"/>
<gene>
    <name evidence="8" type="ORF">Tsubulata_034565</name>
</gene>
<dbReference type="AlphaFoldDB" id="A0A9Q0F945"/>
<keyword evidence="4 6" id="KW-0862">Zinc</keyword>
<evidence type="ECO:0000313" key="9">
    <source>
        <dbReference type="Proteomes" id="UP001141552"/>
    </source>
</evidence>
<comment type="caution">
    <text evidence="8">The sequence shown here is derived from an EMBL/GenBank/DDBJ whole genome shotgun (WGS) entry which is preliminary data.</text>
</comment>
<evidence type="ECO:0000259" key="7">
    <source>
        <dbReference type="PROSITE" id="PS50966"/>
    </source>
</evidence>
<dbReference type="InterPro" id="IPR031052">
    <property type="entry name" value="FHY3/FAR1"/>
</dbReference>
<comment type="subcellular location">
    <subcellularLocation>
        <location evidence="6">Nucleus</location>
    </subcellularLocation>
</comment>
<evidence type="ECO:0000313" key="8">
    <source>
        <dbReference type="EMBL" id="KAJ4827224.1"/>
    </source>
</evidence>
<comment type="function">
    <text evidence="6">Putative transcription activator involved in regulating light control of development.</text>
</comment>
<feature type="domain" description="SWIM-type" evidence="7">
    <location>
        <begin position="2"/>
        <end position="34"/>
    </location>
</feature>
<keyword evidence="3 5" id="KW-0863">Zinc-finger</keyword>
<dbReference type="OrthoDB" id="2402896at2759"/>
<dbReference type="InterPro" id="IPR006564">
    <property type="entry name" value="Znf_PMZ"/>
</dbReference>
<accession>A0A9Q0F945</accession>
<reference evidence="8" key="2">
    <citation type="journal article" date="2023" name="Plants (Basel)">
        <title>Annotation of the Turnera subulata (Passifloraceae) Draft Genome Reveals the S-Locus Evolved after the Divergence of Turneroideae from Passifloroideae in a Stepwise Manner.</title>
        <authorList>
            <person name="Henning P.M."/>
            <person name="Roalson E.H."/>
            <person name="Mir W."/>
            <person name="McCubbin A.G."/>
            <person name="Shore J.S."/>
        </authorList>
    </citation>
    <scope>NUCLEOTIDE SEQUENCE</scope>
    <source>
        <strain evidence="8">F60SS</strain>
    </source>
</reference>
<dbReference type="GO" id="GO:0006355">
    <property type="term" value="P:regulation of DNA-templated transcription"/>
    <property type="evidence" value="ECO:0007669"/>
    <property type="project" value="UniProtKB-UniRule"/>
</dbReference>
<name>A0A9Q0F945_9ROSI</name>
<keyword evidence="6" id="KW-0539">Nucleus</keyword>
<evidence type="ECO:0000256" key="1">
    <source>
        <dbReference type="ARBA" id="ARBA00005889"/>
    </source>
</evidence>
<dbReference type="SMART" id="SM00575">
    <property type="entry name" value="ZnF_PMZ"/>
    <property type="match status" value="1"/>
</dbReference>
<dbReference type="PANTHER" id="PTHR31669:SF279">
    <property type="entry name" value="PROTEIN FAR1-RELATED SEQUENCE"/>
    <property type="match status" value="1"/>
</dbReference>
<protein>
    <recommendedName>
        <fullName evidence="6">Protein FAR1-RELATED SEQUENCE</fullName>
    </recommendedName>
</protein>
<dbReference type="PANTHER" id="PTHR31669">
    <property type="entry name" value="PROTEIN FAR1-RELATED SEQUENCE 10-RELATED"/>
    <property type="match status" value="1"/>
</dbReference>
<evidence type="ECO:0000256" key="4">
    <source>
        <dbReference type="ARBA" id="ARBA00022833"/>
    </source>
</evidence>
<evidence type="ECO:0000256" key="6">
    <source>
        <dbReference type="RuleBase" id="RU367018"/>
    </source>
</evidence>
<dbReference type="PROSITE" id="PS50966">
    <property type="entry name" value="ZF_SWIM"/>
    <property type="match status" value="1"/>
</dbReference>